<dbReference type="InterPro" id="IPR029058">
    <property type="entry name" value="AB_hydrolase_fold"/>
</dbReference>
<dbReference type="Pfam" id="PF12262">
    <property type="entry name" value="Lipase_bact_N"/>
    <property type="match status" value="1"/>
</dbReference>
<evidence type="ECO:0000259" key="2">
    <source>
        <dbReference type="Pfam" id="PF12262"/>
    </source>
</evidence>
<dbReference type="EMBL" id="MSCW01000006">
    <property type="protein sequence ID" value="ONF43813.1"/>
    <property type="molecule type" value="Genomic_DNA"/>
</dbReference>
<keyword evidence="4" id="KW-1185">Reference proteome</keyword>
<protein>
    <recommendedName>
        <fullName evidence="2">Bacterial virulence factor lipase N-terminal domain-containing protein</fullName>
    </recommendedName>
</protein>
<sequence>MASSLGLTGCLDSGDTGANANPDYPISNPDYEGKTWPQFNPVTGELPIPNDLIFDSVAGDGTFRVTDTTPPVTTALNGLSGASTVAPPVVRFNGQIDPDSVDARAFIMNQGVPVPNPNQNVFLIELEYASGDPVRALSAGEPPTIPLAATALAAAGGDTSAGAELAALAMSPAYEAEVVQLDGQSAIRINPLKPLDPRKRYVVAVTKEVLDINGDPIVQSPSYANLTDEELPLGSDSLAAVRTLMNKLWETIAGNYFQLTNSARPAENALTVDDIALTYSFTTSNDEKVLQYIAEPAAWFSDQLTTFLRASAAKKVTGAAQFYSGATLSPTSWDLNGDGSVTAADFDSNGDDAVTPVDFMLDGDSSFGYGDTKVAADAAVASFPSTEIRAALAPVFAAAPPSGCDGLTGQPAIDCVGFALANTPSSSGGFADLLPTPKPWAVNLDLAATNDVALTSAVASQVVSAGSVNIVQGTIELPYYLGVPSGNNGAPLVTNSWNADNTLASALNSAFGPLGLSIPQADASVSDVVNYVFPFPELTETVDVPVLVLYPSDGDVSGGTVIYQHGITTDRSAALTFGSALADAAHVAVVAIDQPLHGVTPFSTAFQDALAGQLLTAAGQTNDETTRAAVINGQLSLGALQQIDAACSAITVDFGDPASIQAAIDTVLTGGCESEVPGAAVQLGGAISIENTVANAGSTIPGLAATGHERHFGFYANEANQPVPMDFDPAVAAGEDESGSLFINLTNFLAGRDNLRQGAVDLMNLRASLGNFDLNGSGLTLDTSNVYFIGHSLGTINGSPFVAAVNQNQINLGIPGAPKTSDDIVAANLLTPGGGIVRLLENSPTFAPEILGGLSVAAGLEQGDANLETYFNVFQAALDSVDPINFSDNHLNGGSPARILLSEVIGDTVIPNSAEAGNTLGNAFAAPLAGSEPLAATLGASKTGDDGNLPAITRYTAGSHGTPVSIDTPDVFAEMVTEAALMIGNSGTATSVVDTSVVEN</sequence>
<dbReference type="InterPro" id="IPR025920">
    <property type="entry name" value="Lipase_bact_N"/>
</dbReference>
<dbReference type="SUPFAM" id="SSF53474">
    <property type="entry name" value="alpha/beta-Hydrolases"/>
    <property type="match status" value="1"/>
</dbReference>
<evidence type="ECO:0000256" key="1">
    <source>
        <dbReference type="SAM" id="MobiDB-lite"/>
    </source>
</evidence>
<evidence type="ECO:0000313" key="4">
    <source>
        <dbReference type="Proteomes" id="UP000189339"/>
    </source>
</evidence>
<dbReference type="AlphaFoldDB" id="A0A1V2DT21"/>
<dbReference type="STRING" id="135739.BTO32_09175"/>
<accession>A0A1V2DT21</accession>
<reference evidence="3 4" key="1">
    <citation type="submission" date="2016-12" db="EMBL/GenBank/DDBJ databases">
        <title>Marinobacter lutaoensis whole genome sequencing.</title>
        <authorList>
            <person name="Verma A."/>
            <person name="Krishnamurthi S."/>
        </authorList>
    </citation>
    <scope>NUCLEOTIDE SEQUENCE [LARGE SCALE GENOMIC DNA]</scope>
    <source>
        <strain evidence="3 4">T5054</strain>
    </source>
</reference>
<feature type="region of interest" description="Disordered" evidence="1">
    <location>
        <begin position="1"/>
        <end position="26"/>
    </location>
</feature>
<feature type="domain" description="Bacterial virulence factor lipase N-terminal" evidence="2">
    <location>
        <begin position="158"/>
        <end position="242"/>
    </location>
</feature>
<dbReference type="RefSeq" id="WP_076724333.1">
    <property type="nucleotide sequence ID" value="NZ_MSCW01000006.1"/>
</dbReference>
<organism evidence="3 4">
    <name type="scientific">Marinobacter lutaoensis</name>
    <dbReference type="NCBI Taxonomy" id="135739"/>
    <lineage>
        <taxon>Bacteria</taxon>
        <taxon>Pseudomonadati</taxon>
        <taxon>Pseudomonadota</taxon>
        <taxon>Gammaproteobacteria</taxon>
        <taxon>Pseudomonadales</taxon>
        <taxon>Marinobacteraceae</taxon>
        <taxon>Marinobacter</taxon>
    </lineage>
</organism>
<gene>
    <name evidence="3" type="ORF">BTO32_09175</name>
</gene>
<dbReference type="Proteomes" id="UP000189339">
    <property type="component" value="Unassembled WGS sequence"/>
</dbReference>
<proteinExistence type="predicted"/>
<dbReference type="Gene3D" id="3.40.50.1820">
    <property type="entry name" value="alpha/beta hydrolase"/>
    <property type="match status" value="1"/>
</dbReference>
<name>A0A1V2DT21_9GAMM</name>
<comment type="caution">
    <text evidence="3">The sequence shown here is derived from an EMBL/GenBank/DDBJ whole genome shotgun (WGS) entry which is preliminary data.</text>
</comment>
<evidence type="ECO:0000313" key="3">
    <source>
        <dbReference type="EMBL" id="ONF43813.1"/>
    </source>
</evidence>